<dbReference type="GeneID" id="106166574"/>
<feature type="region of interest" description="Disordered" evidence="2">
    <location>
        <begin position="1"/>
        <end position="25"/>
    </location>
</feature>
<feature type="region of interest" description="Disordered" evidence="2">
    <location>
        <begin position="45"/>
        <end position="73"/>
    </location>
</feature>
<gene>
    <name evidence="4 5 6 7" type="primary">LOC106166574</name>
</gene>
<dbReference type="NCBIfam" id="TIGR01571">
    <property type="entry name" value="A_thal_Cys_rich"/>
    <property type="match status" value="1"/>
</dbReference>
<evidence type="ECO:0000256" key="2">
    <source>
        <dbReference type="SAM" id="MobiDB-lite"/>
    </source>
</evidence>
<evidence type="ECO:0000313" key="3">
    <source>
        <dbReference type="Proteomes" id="UP000085678"/>
    </source>
</evidence>
<organism evidence="3 4">
    <name type="scientific">Lingula anatina</name>
    <name type="common">Brachiopod</name>
    <name type="synonym">Lingula unguis</name>
    <dbReference type="NCBI Taxonomy" id="7574"/>
    <lineage>
        <taxon>Eukaryota</taxon>
        <taxon>Metazoa</taxon>
        <taxon>Spiralia</taxon>
        <taxon>Lophotrochozoa</taxon>
        <taxon>Brachiopoda</taxon>
        <taxon>Linguliformea</taxon>
        <taxon>Lingulata</taxon>
        <taxon>Lingulida</taxon>
        <taxon>Linguloidea</taxon>
        <taxon>Lingulidae</taxon>
        <taxon>Lingula</taxon>
    </lineage>
</organism>
<name>A0A1S3IRF0_LINAN</name>
<dbReference type="RefSeq" id="XP_013400649.1">
    <property type="nucleotide sequence ID" value="XM_013545195.1"/>
</dbReference>
<evidence type="ECO:0000313" key="6">
    <source>
        <dbReference type="RefSeq" id="XP_013400650.1"/>
    </source>
</evidence>
<proteinExistence type="inferred from homology"/>
<reference evidence="4 5" key="1">
    <citation type="submission" date="2025-04" db="UniProtKB">
        <authorList>
            <consortium name="RefSeq"/>
        </authorList>
    </citation>
    <scope>IDENTIFICATION</scope>
    <source>
        <tissue evidence="4 5">Gonads</tissue>
    </source>
</reference>
<dbReference type="InterPro" id="IPR006461">
    <property type="entry name" value="PLAC_motif_containing"/>
</dbReference>
<keyword evidence="3" id="KW-1185">Reference proteome</keyword>
<dbReference type="OrthoDB" id="1045822at2759"/>
<dbReference type="PANTHER" id="PTHR15907">
    <property type="entry name" value="DUF614 FAMILY PROTEIN-RELATED"/>
    <property type="match status" value="1"/>
</dbReference>
<protein>
    <submittedName>
        <fullName evidence="4 5">Cornifelin homolog</fullName>
    </submittedName>
</protein>
<evidence type="ECO:0000313" key="5">
    <source>
        <dbReference type="RefSeq" id="XP_013400649.1"/>
    </source>
</evidence>
<dbReference type="RefSeq" id="XP_013400648.1">
    <property type="nucleotide sequence ID" value="XM_013545194.2"/>
</dbReference>
<dbReference type="AlphaFoldDB" id="A0A1S3IRF0"/>
<evidence type="ECO:0000313" key="4">
    <source>
        <dbReference type="RefSeq" id="XP_013400648.1"/>
    </source>
</evidence>
<evidence type="ECO:0000256" key="1">
    <source>
        <dbReference type="ARBA" id="ARBA00009024"/>
    </source>
</evidence>
<dbReference type="RefSeq" id="XP_013400651.1">
    <property type="nucleotide sequence ID" value="XM_013545197.2"/>
</dbReference>
<comment type="similarity">
    <text evidence="1">Belongs to the cornifelin family.</text>
</comment>
<dbReference type="Pfam" id="PF04749">
    <property type="entry name" value="PLAC8"/>
    <property type="match status" value="1"/>
</dbReference>
<feature type="compositionally biased region" description="Low complexity" evidence="2">
    <location>
        <begin position="48"/>
        <end position="73"/>
    </location>
</feature>
<evidence type="ECO:0000313" key="7">
    <source>
        <dbReference type="RefSeq" id="XP_013400651.1"/>
    </source>
</evidence>
<accession>A0A1S3IRF0</accession>
<sequence length="209" mass="23000">MMEEKGAGLQEYPQVNPGVPDAVSPHQVQYSMGEAGAAAQPPVYGYDQPRPGQGHMPPQGQMPQGQMPPQGQAYYGYNQPQQPVVQQPQFTQPNTTVIIQQQAPQPQVVFKRPWSTDLCSCCEDMGVCCMVYWLVQCGCGPCYECSLSSRMGENCCVPFCVPGGLITLRAVLRERNNIQGDICNDCLTAMCCYPCTLCQLTREMNMMGL</sequence>
<dbReference type="Proteomes" id="UP000085678">
    <property type="component" value="Unplaced"/>
</dbReference>
<dbReference type="RefSeq" id="XP_013400650.1">
    <property type="nucleotide sequence ID" value="XM_013545196.1"/>
</dbReference>
<dbReference type="KEGG" id="lak:106166574"/>